<name>A0A972GQS4_9BACL</name>
<keyword evidence="4" id="KW-1005">Bacterial flagellum biogenesis</keyword>
<organism evidence="9 10">
    <name type="scientific">Paenibacillus foliorum</name>
    <dbReference type="NCBI Taxonomy" id="2654974"/>
    <lineage>
        <taxon>Bacteria</taxon>
        <taxon>Bacillati</taxon>
        <taxon>Bacillota</taxon>
        <taxon>Bacilli</taxon>
        <taxon>Bacillales</taxon>
        <taxon>Paenibacillaceae</taxon>
        <taxon>Paenibacillus</taxon>
    </lineage>
</organism>
<proteinExistence type="inferred from homology"/>
<evidence type="ECO:0000259" key="8">
    <source>
        <dbReference type="Pfam" id="PF04316"/>
    </source>
</evidence>
<keyword evidence="5" id="KW-0805">Transcription regulation</keyword>
<dbReference type="InterPro" id="IPR031316">
    <property type="entry name" value="FlgM_C"/>
</dbReference>
<evidence type="ECO:0000256" key="5">
    <source>
        <dbReference type="ARBA" id="ARBA00023015"/>
    </source>
</evidence>
<keyword evidence="10" id="KW-1185">Reference proteome</keyword>
<dbReference type="RefSeq" id="WP_171653290.1">
    <property type="nucleotide sequence ID" value="NZ_WHOD01000067.1"/>
</dbReference>
<dbReference type="GO" id="GO:0044781">
    <property type="term" value="P:bacterial-type flagellum organization"/>
    <property type="evidence" value="ECO:0007669"/>
    <property type="project" value="UniProtKB-KW"/>
</dbReference>
<dbReference type="InterPro" id="IPR007412">
    <property type="entry name" value="FlgM"/>
</dbReference>
<keyword evidence="9" id="KW-0966">Cell projection</keyword>
<gene>
    <name evidence="9" type="primary">flgM</name>
    <name evidence="9" type="ORF">GC093_17895</name>
</gene>
<dbReference type="InterPro" id="IPR035890">
    <property type="entry name" value="Anti-sigma-28_factor_FlgM_sf"/>
</dbReference>
<dbReference type="Proteomes" id="UP000641588">
    <property type="component" value="Unassembled WGS sequence"/>
</dbReference>
<evidence type="ECO:0000256" key="7">
    <source>
        <dbReference type="SAM" id="MobiDB-lite"/>
    </source>
</evidence>
<evidence type="ECO:0000256" key="1">
    <source>
        <dbReference type="ARBA" id="ARBA00005322"/>
    </source>
</evidence>
<evidence type="ECO:0000313" key="10">
    <source>
        <dbReference type="Proteomes" id="UP000641588"/>
    </source>
</evidence>
<dbReference type="EMBL" id="WHOD01000067">
    <property type="protein sequence ID" value="NOU95082.1"/>
    <property type="molecule type" value="Genomic_DNA"/>
</dbReference>
<keyword evidence="6" id="KW-0804">Transcription</keyword>
<dbReference type="Pfam" id="PF04316">
    <property type="entry name" value="FlgM"/>
    <property type="match status" value="1"/>
</dbReference>
<keyword evidence="9" id="KW-0282">Flagellum</keyword>
<evidence type="ECO:0000256" key="6">
    <source>
        <dbReference type="ARBA" id="ARBA00023163"/>
    </source>
</evidence>
<accession>A0A972GQS4</accession>
<dbReference type="SUPFAM" id="SSF101498">
    <property type="entry name" value="Anti-sigma factor FlgM"/>
    <property type="match status" value="1"/>
</dbReference>
<feature type="region of interest" description="Disordered" evidence="7">
    <location>
        <begin position="44"/>
        <end position="63"/>
    </location>
</feature>
<evidence type="ECO:0000256" key="2">
    <source>
        <dbReference type="ARBA" id="ARBA00017823"/>
    </source>
</evidence>
<dbReference type="NCBIfam" id="TIGR03824">
    <property type="entry name" value="FlgM_jcvi"/>
    <property type="match status" value="1"/>
</dbReference>
<feature type="region of interest" description="Disordered" evidence="7">
    <location>
        <begin position="1"/>
        <end position="39"/>
    </location>
</feature>
<evidence type="ECO:0000256" key="3">
    <source>
        <dbReference type="ARBA" id="ARBA00022491"/>
    </source>
</evidence>
<keyword evidence="3" id="KW-0678">Repressor</keyword>
<evidence type="ECO:0000256" key="4">
    <source>
        <dbReference type="ARBA" id="ARBA00022795"/>
    </source>
</evidence>
<comment type="caution">
    <text evidence="9">The sequence shown here is derived from an EMBL/GenBank/DDBJ whole genome shotgun (WGS) entry which is preliminary data.</text>
</comment>
<dbReference type="GO" id="GO:0045892">
    <property type="term" value="P:negative regulation of DNA-templated transcription"/>
    <property type="evidence" value="ECO:0007669"/>
    <property type="project" value="InterPro"/>
</dbReference>
<reference evidence="9" key="1">
    <citation type="submission" date="2019-10" db="EMBL/GenBank/DDBJ databases">
        <title>Description of Paenibacillus glebae sp. nov.</title>
        <authorList>
            <person name="Carlier A."/>
            <person name="Qi S."/>
        </authorList>
    </citation>
    <scope>NUCLEOTIDE SEQUENCE</scope>
    <source>
        <strain evidence="9">LMG 31456</strain>
    </source>
</reference>
<keyword evidence="9" id="KW-0969">Cilium</keyword>
<feature type="domain" description="Anti-sigma-28 factor FlgM C-terminal" evidence="8">
    <location>
        <begin position="35"/>
        <end position="85"/>
    </location>
</feature>
<sequence>MKINGTNRVGAVNQYQKNHDAMSTSTAGKTGKKKDQVEISSEAKELLGSSNSTAAEHSKEQIDSLKSSVAAGTYKVDARSLADKLFPFIK</sequence>
<protein>
    <recommendedName>
        <fullName evidence="2">Negative regulator of flagellin synthesis</fullName>
    </recommendedName>
</protein>
<dbReference type="AlphaFoldDB" id="A0A972GQS4"/>
<evidence type="ECO:0000313" key="9">
    <source>
        <dbReference type="EMBL" id="NOU95082.1"/>
    </source>
</evidence>
<comment type="similarity">
    <text evidence="1">Belongs to the FlgM family.</text>
</comment>